<name>A0A672Q8I8_SINGR</name>
<evidence type="ECO:0000256" key="1">
    <source>
        <dbReference type="SAM" id="SignalP"/>
    </source>
</evidence>
<feature type="chain" id="PRO_5025517688" description="Calcium-activated chloride channel N-terminal domain-containing protein" evidence="1">
    <location>
        <begin position="22"/>
        <end position="274"/>
    </location>
</feature>
<organism evidence="3 4">
    <name type="scientific">Sinocyclocheilus grahami</name>
    <name type="common">Dianchi golden-line fish</name>
    <name type="synonym">Barbus grahami</name>
    <dbReference type="NCBI Taxonomy" id="75366"/>
    <lineage>
        <taxon>Eukaryota</taxon>
        <taxon>Metazoa</taxon>
        <taxon>Chordata</taxon>
        <taxon>Craniata</taxon>
        <taxon>Vertebrata</taxon>
        <taxon>Euteleostomi</taxon>
        <taxon>Actinopterygii</taxon>
        <taxon>Neopterygii</taxon>
        <taxon>Teleostei</taxon>
        <taxon>Ostariophysi</taxon>
        <taxon>Cypriniformes</taxon>
        <taxon>Cyprinidae</taxon>
        <taxon>Cyprininae</taxon>
        <taxon>Sinocyclocheilus</taxon>
    </lineage>
</organism>
<feature type="signal peptide" evidence="1">
    <location>
        <begin position="1"/>
        <end position="21"/>
    </location>
</feature>
<evidence type="ECO:0000259" key="2">
    <source>
        <dbReference type="Pfam" id="PF08434"/>
    </source>
</evidence>
<sequence length="274" mass="31707">AMDSRSVFVLLWMLLSSTSTGIKLDGNGYVDVIIAIGSKVPQDDRLIDKIKVNMLFFLFNELYSLHSYMMLLTFFLCEIQAKIRIDNANSTYGDQPYTKQYGECGTMAEYIHFTPEYLLNDTVIQLYGLRGRVFVHEWAHLRWGVYDEYNKEKPFYYSNGRIEATRCSKNIEGQFYEVTAERSLQACRKDPQTSLPTDKCKFFPNINKKTNSSLMFLPSLDSVSTEFICFHTFHKIILITGKLLYCLGQRGHGLFSSMQCNFKQLLEKSHLLIC</sequence>
<dbReference type="InParanoid" id="A0A672Q8I8"/>
<evidence type="ECO:0000313" key="3">
    <source>
        <dbReference type="Ensembl" id="ENSSGRP00000070172.1"/>
    </source>
</evidence>
<dbReference type="OMA" id="QSANIIV"/>
<dbReference type="Pfam" id="PF08434">
    <property type="entry name" value="CLCA"/>
    <property type="match status" value="1"/>
</dbReference>
<dbReference type="InterPro" id="IPR013642">
    <property type="entry name" value="CLCA_N"/>
</dbReference>
<proteinExistence type="predicted"/>
<dbReference type="Ensembl" id="ENSSGRT00000074754.1">
    <property type="protein sequence ID" value="ENSSGRP00000070172.1"/>
    <property type="gene ID" value="ENSSGRG00000035902.1"/>
</dbReference>
<feature type="domain" description="Calcium-activated chloride channel N-terminal" evidence="2">
    <location>
        <begin position="80"/>
        <end position="227"/>
    </location>
</feature>
<accession>A0A672Q8I8</accession>
<dbReference type="Proteomes" id="UP000472262">
    <property type="component" value="Unassembled WGS sequence"/>
</dbReference>
<dbReference type="AlphaFoldDB" id="A0A672Q8I8"/>
<evidence type="ECO:0000313" key="4">
    <source>
        <dbReference type="Proteomes" id="UP000472262"/>
    </source>
</evidence>
<protein>
    <recommendedName>
        <fullName evidence="2">Calcium-activated chloride channel N-terminal domain-containing protein</fullName>
    </recommendedName>
</protein>
<reference evidence="3" key="2">
    <citation type="submission" date="2025-09" db="UniProtKB">
        <authorList>
            <consortium name="Ensembl"/>
        </authorList>
    </citation>
    <scope>IDENTIFICATION</scope>
</reference>
<reference evidence="3" key="1">
    <citation type="submission" date="2025-08" db="UniProtKB">
        <authorList>
            <consortium name="Ensembl"/>
        </authorList>
    </citation>
    <scope>IDENTIFICATION</scope>
</reference>
<keyword evidence="1" id="KW-0732">Signal</keyword>
<keyword evidence="4" id="KW-1185">Reference proteome</keyword>